<evidence type="ECO:0000256" key="1">
    <source>
        <dbReference type="SAM" id="MobiDB-lite"/>
    </source>
</evidence>
<comment type="caution">
    <text evidence="3">The sequence shown here is derived from an EMBL/GenBank/DDBJ whole genome shotgun (WGS) entry which is preliminary data.</text>
</comment>
<feature type="compositionally biased region" description="Basic and acidic residues" evidence="1">
    <location>
        <begin position="464"/>
        <end position="476"/>
    </location>
</feature>
<protein>
    <recommendedName>
        <fullName evidence="2">TPR repeat domain-containing protein</fullName>
    </recommendedName>
</protein>
<feature type="domain" description="TPR repeat" evidence="2">
    <location>
        <begin position="13"/>
        <end position="124"/>
    </location>
</feature>
<accession>A0A543NLV4</accession>
<gene>
    <name evidence="3" type="ORF">FHX37_2789</name>
</gene>
<dbReference type="EMBL" id="VFQC01000001">
    <property type="protein sequence ID" value="TQN32806.1"/>
    <property type="molecule type" value="Genomic_DNA"/>
</dbReference>
<dbReference type="AlphaFoldDB" id="A0A543NLV4"/>
<name>A0A543NLV4_9ACTN</name>
<feature type="region of interest" description="Disordered" evidence="1">
    <location>
        <begin position="464"/>
        <end position="485"/>
    </location>
</feature>
<proteinExistence type="predicted"/>
<dbReference type="Proteomes" id="UP000317422">
    <property type="component" value="Unassembled WGS sequence"/>
</dbReference>
<sequence>MQKKLGNLFDNTSSDGIQGGKVLSANITLTIPEAIEKMDSIEGKDYDIDRKNNEKVLGSLIDGATRNEKANHIILTGKMEDENGEEVDYKHPKNGEINTADVLETLYTYDWKDDGKELRGLTDWIARDADSDDPEEAKRAGEAAASLIESMVSTNERFVNLTETGHSLNGEDDITFTRLNPEIADSYLGIYSSYIEDFSHQKSSDDYSYKGEDLEIPDRARVRFMQFIAGDEDSRETMVAETEAYRMSNIVDYENMTSGDAYDAASRNGKIQALIDSSLTNEAMDRENSTSDAEESLSKSKANGAKMFANAVISAIQGGAENNPIGGAVAEAAKSIAKDSISMSLDNMSEETKSNVNEYEPIASKDAGTAKRNFALQLLSSMEKNGDIEMKELEDKGLTTKDKNGMTYVMSGEHEQDKDKLGDLDSGINQALEGKKINFSDREMNASEYFSLYKESHGNKYDEVTDRYRARNKPDYENQNGIEEE</sequence>
<dbReference type="InterPro" id="IPR057037">
    <property type="entry name" value="TPR_rep_actino"/>
</dbReference>
<keyword evidence="4" id="KW-1185">Reference proteome</keyword>
<dbReference type="Pfam" id="PF23275">
    <property type="entry name" value="TPR_23"/>
    <property type="match status" value="1"/>
</dbReference>
<evidence type="ECO:0000313" key="4">
    <source>
        <dbReference type="Proteomes" id="UP000317422"/>
    </source>
</evidence>
<reference evidence="3 4" key="1">
    <citation type="submission" date="2019-06" db="EMBL/GenBank/DDBJ databases">
        <title>Sequencing the genomes of 1000 actinobacteria strains.</title>
        <authorList>
            <person name="Klenk H.-P."/>
        </authorList>
    </citation>
    <scope>NUCLEOTIDE SEQUENCE [LARGE SCALE GENOMIC DNA]</scope>
    <source>
        <strain evidence="3 4">DSM 45015</strain>
    </source>
</reference>
<evidence type="ECO:0000259" key="2">
    <source>
        <dbReference type="Pfam" id="PF23275"/>
    </source>
</evidence>
<evidence type="ECO:0000313" key="3">
    <source>
        <dbReference type="EMBL" id="TQN32806.1"/>
    </source>
</evidence>
<organism evidence="3 4">
    <name type="scientific">Haloactinospora alba</name>
    <dbReference type="NCBI Taxonomy" id="405555"/>
    <lineage>
        <taxon>Bacteria</taxon>
        <taxon>Bacillati</taxon>
        <taxon>Actinomycetota</taxon>
        <taxon>Actinomycetes</taxon>
        <taxon>Streptosporangiales</taxon>
        <taxon>Nocardiopsidaceae</taxon>
        <taxon>Haloactinospora</taxon>
    </lineage>
</organism>
<feature type="region of interest" description="Disordered" evidence="1">
    <location>
        <begin position="279"/>
        <end position="298"/>
    </location>
</feature>